<dbReference type="OrthoDB" id="9781367at2"/>
<name>F9U5B2_9GAMM</name>
<keyword evidence="4" id="KW-0812">Transmembrane</keyword>
<dbReference type="CDD" id="cd00761">
    <property type="entry name" value="Glyco_tranf_GTA_type"/>
    <property type="match status" value="1"/>
</dbReference>
<keyword evidence="2" id="KW-0328">Glycosyltransferase</keyword>
<evidence type="ECO:0000256" key="2">
    <source>
        <dbReference type="ARBA" id="ARBA00022676"/>
    </source>
</evidence>
<evidence type="ECO:0000256" key="3">
    <source>
        <dbReference type="ARBA" id="ARBA00022679"/>
    </source>
</evidence>
<dbReference type="SUPFAM" id="SSF53448">
    <property type="entry name" value="Nucleotide-diphospho-sugar transferases"/>
    <property type="match status" value="1"/>
</dbReference>
<keyword evidence="7" id="KW-1185">Reference proteome</keyword>
<dbReference type="STRING" id="768671.ThimaDRAFT_0113"/>
<accession>F9U5B2</accession>
<dbReference type="PANTHER" id="PTHR43179:SF12">
    <property type="entry name" value="GALACTOFURANOSYLTRANSFERASE GLFT2"/>
    <property type="match status" value="1"/>
</dbReference>
<dbReference type="EMBL" id="AFWV01000001">
    <property type="protein sequence ID" value="EGV20335.1"/>
    <property type="molecule type" value="Genomic_DNA"/>
</dbReference>
<dbReference type="Proteomes" id="UP000005459">
    <property type="component" value="Unassembled WGS sequence"/>
</dbReference>
<evidence type="ECO:0000313" key="7">
    <source>
        <dbReference type="Proteomes" id="UP000005459"/>
    </source>
</evidence>
<keyword evidence="4" id="KW-0472">Membrane</keyword>
<dbReference type="Pfam" id="PF00535">
    <property type="entry name" value="Glycos_transf_2"/>
    <property type="match status" value="1"/>
</dbReference>
<evidence type="ECO:0000259" key="5">
    <source>
        <dbReference type="Pfam" id="PF00535"/>
    </source>
</evidence>
<organism evidence="6 7">
    <name type="scientific">Thiocapsa marina 5811</name>
    <dbReference type="NCBI Taxonomy" id="768671"/>
    <lineage>
        <taxon>Bacteria</taxon>
        <taxon>Pseudomonadati</taxon>
        <taxon>Pseudomonadota</taxon>
        <taxon>Gammaproteobacteria</taxon>
        <taxon>Chromatiales</taxon>
        <taxon>Chromatiaceae</taxon>
        <taxon>Thiocapsa</taxon>
    </lineage>
</organism>
<keyword evidence="3 6" id="KW-0808">Transferase</keyword>
<sequence length="333" mass="37696">MAHRTSLAILICTYNNARLLERTLDALRRQRVAPSVDWRVVVIDNNCTDDTPAVVDRFRPLFDVPLTRVPEPRQGLTPARARGVLSTQSDWLAFVDDDCLLADDWIDQAAIFASEHPECGAFSGKVILEWEDADPPAYTDGYGWAYAETDLGDRPLRRDWLAGAGMVLRRTTLAQSGWIDRQLLDDRIGKRLISGGDVEIGLRIARIAEVWYNPACRLRHLIPADRTTRRYLRRMIFGLGASGHNTGALTWTGTYPGWLVRSTVQSMRLFGQELRRLVGDVYHRRPGRDIGIALGFVAGWWWAMWQMLFMSRLARRRLLGGILAAPASRSVRV</sequence>
<dbReference type="GO" id="GO:0016757">
    <property type="term" value="F:glycosyltransferase activity"/>
    <property type="evidence" value="ECO:0007669"/>
    <property type="project" value="UniProtKB-KW"/>
</dbReference>
<dbReference type="eggNOG" id="COG1216">
    <property type="taxonomic scope" value="Bacteria"/>
</dbReference>
<gene>
    <name evidence="6" type="ORF">ThimaDRAFT_0113</name>
</gene>
<dbReference type="Gene3D" id="3.90.550.10">
    <property type="entry name" value="Spore Coat Polysaccharide Biosynthesis Protein SpsA, Chain A"/>
    <property type="match status" value="1"/>
</dbReference>
<evidence type="ECO:0000313" key="6">
    <source>
        <dbReference type="EMBL" id="EGV20335.1"/>
    </source>
</evidence>
<protein>
    <submittedName>
        <fullName evidence="6">Glycosyl transferase family 2</fullName>
    </submittedName>
</protein>
<dbReference type="InterPro" id="IPR001173">
    <property type="entry name" value="Glyco_trans_2-like"/>
</dbReference>
<reference evidence="6 7" key="1">
    <citation type="submission" date="2011-06" db="EMBL/GenBank/DDBJ databases">
        <title>The draft genome of Thiocapsa marina 5811.</title>
        <authorList>
            <consortium name="US DOE Joint Genome Institute (JGI-PGF)"/>
            <person name="Lucas S."/>
            <person name="Han J."/>
            <person name="Cheng J.-F."/>
            <person name="Goodwin L."/>
            <person name="Pitluck S."/>
            <person name="Peters L."/>
            <person name="Land M.L."/>
            <person name="Hauser L."/>
            <person name="Vogl K."/>
            <person name="Liu Z."/>
            <person name="Imhoff J."/>
            <person name="Thiel V."/>
            <person name="Frigaard N.-U."/>
            <person name="Bryant D."/>
            <person name="Woyke T.J."/>
        </authorList>
    </citation>
    <scope>NUCLEOTIDE SEQUENCE [LARGE SCALE GENOMIC DNA]</scope>
    <source>
        <strain evidence="6 7">5811</strain>
    </source>
</reference>
<evidence type="ECO:0000256" key="4">
    <source>
        <dbReference type="SAM" id="Phobius"/>
    </source>
</evidence>
<dbReference type="InterPro" id="IPR029044">
    <property type="entry name" value="Nucleotide-diphossugar_trans"/>
</dbReference>
<proteinExistence type="inferred from homology"/>
<feature type="domain" description="Glycosyltransferase 2-like" evidence="5">
    <location>
        <begin position="9"/>
        <end position="118"/>
    </location>
</feature>
<dbReference type="RefSeq" id="WP_007190991.1">
    <property type="nucleotide sequence ID" value="NZ_AFWV01000001.1"/>
</dbReference>
<dbReference type="AlphaFoldDB" id="F9U5B2"/>
<keyword evidence="4" id="KW-1133">Transmembrane helix</keyword>
<comment type="similarity">
    <text evidence="1">Belongs to the glycosyltransferase 2 family.</text>
</comment>
<feature type="transmembrane region" description="Helical" evidence="4">
    <location>
        <begin position="290"/>
        <end position="309"/>
    </location>
</feature>
<evidence type="ECO:0000256" key="1">
    <source>
        <dbReference type="ARBA" id="ARBA00006739"/>
    </source>
</evidence>
<dbReference type="PANTHER" id="PTHR43179">
    <property type="entry name" value="RHAMNOSYLTRANSFERASE WBBL"/>
    <property type="match status" value="1"/>
</dbReference>